<keyword evidence="2" id="KW-1185">Reference proteome</keyword>
<dbReference type="AlphaFoldDB" id="A0A926EL72"/>
<dbReference type="Gene3D" id="3.20.20.70">
    <property type="entry name" value="Aldolase class I"/>
    <property type="match status" value="1"/>
</dbReference>
<name>A0A926EL72_9FIRM</name>
<keyword evidence="1" id="KW-0378">Hydrolase</keyword>
<organism evidence="1 2">
    <name type="scientific">Zhenhengia yiwuensis</name>
    <dbReference type="NCBI Taxonomy" id="2763666"/>
    <lineage>
        <taxon>Bacteria</taxon>
        <taxon>Bacillati</taxon>
        <taxon>Bacillota</taxon>
        <taxon>Clostridia</taxon>
        <taxon>Lachnospirales</taxon>
        <taxon>Lachnospiraceae</taxon>
        <taxon>Zhenhengia</taxon>
    </lineage>
</organism>
<dbReference type="SUPFAM" id="SSF51412">
    <property type="entry name" value="Inosine monophosphate dehydrogenase (IMPDH)"/>
    <property type="match status" value="1"/>
</dbReference>
<evidence type="ECO:0000313" key="2">
    <source>
        <dbReference type="Proteomes" id="UP000655830"/>
    </source>
</evidence>
<dbReference type="GO" id="GO:0016787">
    <property type="term" value="F:hydrolase activity"/>
    <property type="evidence" value="ECO:0007669"/>
    <property type="project" value="UniProtKB-KW"/>
</dbReference>
<comment type="caution">
    <text evidence="1">The sequence shown here is derived from an EMBL/GenBank/DDBJ whole genome shotgun (WGS) entry which is preliminary data.</text>
</comment>
<proteinExistence type="predicted"/>
<dbReference type="Proteomes" id="UP000655830">
    <property type="component" value="Unassembled WGS sequence"/>
</dbReference>
<protein>
    <submittedName>
        <fullName evidence="1">Hydrolase</fullName>
    </submittedName>
</protein>
<dbReference type="RefSeq" id="WP_249332998.1">
    <property type="nucleotide sequence ID" value="NZ_JACRSY010000017.1"/>
</dbReference>
<dbReference type="InterPro" id="IPR013785">
    <property type="entry name" value="Aldolase_TIM"/>
</dbReference>
<reference evidence="1" key="1">
    <citation type="submission" date="2020-08" db="EMBL/GenBank/DDBJ databases">
        <title>Genome public.</title>
        <authorList>
            <person name="Liu C."/>
            <person name="Sun Q."/>
        </authorList>
    </citation>
    <scope>NUCLEOTIDE SEQUENCE</scope>
    <source>
        <strain evidence="1">NSJ-12</strain>
    </source>
</reference>
<evidence type="ECO:0000313" key="1">
    <source>
        <dbReference type="EMBL" id="MBC8580127.1"/>
    </source>
</evidence>
<gene>
    <name evidence="1" type="ORF">H8718_11395</name>
</gene>
<sequence length="239" mass="26197">MENRKIANKYVPEVTSNLRKNFVRMPEEIAECSGIRIFGKRIKSFIFTTDVAIIKNTNADAVIAVYPFTPHPAITQAILSVSDIPVICGVGGGLTHGIRSANIALHAEFQGAIGVVLNAPTPNETITYVKEHVDIPVIITVVSELTDIGEKLKAGADIINVSGGANTVRIVEKIRREYPDIPIIATGGPNKESILQTIRAGANCITYTPPTNCELFKEKMKLYREIENSKYYRGCENKN</sequence>
<dbReference type="EMBL" id="JACRSY010000017">
    <property type="protein sequence ID" value="MBC8580127.1"/>
    <property type="molecule type" value="Genomic_DNA"/>
</dbReference>
<accession>A0A926EL72</accession>